<dbReference type="InterPro" id="IPR001482">
    <property type="entry name" value="T2SS/T4SS_dom"/>
</dbReference>
<dbReference type="Gene3D" id="3.40.50.300">
    <property type="entry name" value="P-loop containing nucleotide triphosphate hydrolases"/>
    <property type="match status" value="1"/>
</dbReference>
<evidence type="ECO:0000313" key="4">
    <source>
        <dbReference type="Proteomes" id="UP000031166"/>
    </source>
</evidence>
<evidence type="ECO:0000313" key="3">
    <source>
        <dbReference type="EMBL" id="KIC55919.1"/>
    </source>
</evidence>
<accession>A0A0B4C4F8</accession>
<dbReference type="STRING" id="172043.RM53_14270"/>
<dbReference type="PANTHER" id="PTHR30486">
    <property type="entry name" value="TWITCHING MOTILITY PROTEIN PILT"/>
    <property type="match status" value="1"/>
</dbReference>
<organism evidence="3 4">
    <name type="scientific">Brevundimonas nasdae</name>
    <dbReference type="NCBI Taxonomy" id="172043"/>
    <lineage>
        <taxon>Bacteria</taxon>
        <taxon>Pseudomonadati</taxon>
        <taxon>Pseudomonadota</taxon>
        <taxon>Alphaproteobacteria</taxon>
        <taxon>Caulobacterales</taxon>
        <taxon>Caulobacteraceae</taxon>
        <taxon>Brevundimonas</taxon>
    </lineage>
</organism>
<protein>
    <submittedName>
        <fullName evidence="3">Conjugal transfer protein TrbB</fullName>
    </submittedName>
</protein>
<dbReference type="Pfam" id="PF00437">
    <property type="entry name" value="T2SSE"/>
    <property type="match status" value="1"/>
</dbReference>
<dbReference type="AlphaFoldDB" id="A0A0B4C4F8"/>
<gene>
    <name evidence="3" type="ORF">RM53_14270</name>
</gene>
<dbReference type="NCBIfam" id="TIGR02782">
    <property type="entry name" value="TrbB_P"/>
    <property type="match status" value="1"/>
</dbReference>
<feature type="domain" description="Bacterial type II secretion system protein E" evidence="2">
    <location>
        <begin position="73"/>
        <end position="284"/>
    </location>
</feature>
<name>A0A0B4C4F8_9CAUL</name>
<dbReference type="Proteomes" id="UP000031166">
    <property type="component" value="Unassembled WGS sequence"/>
</dbReference>
<comment type="similarity">
    <text evidence="1">Belongs to the GSP E family.</text>
</comment>
<evidence type="ECO:0000256" key="1">
    <source>
        <dbReference type="ARBA" id="ARBA00006611"/>
    </source>
</evidence>
<proteinExistence type="inferred from homology"/>
<evidence type="ECO:0000259" key="2">
    <source>
        <dbReference type="Pfam" id="PF00437"/>
    </source>
</evidence>
<reference evidence="3 4" key="1">
    <citation type="submission" date="2014-12" db="EMBL/GenBank/DDBJ databases">
        <title>Genome sequencing of Brevundimonas nasdae TPW30.</title>
        <authorList>
            <person name="Tan P.W."/>
            <person name="Chan K.-G."/>
        </authorList>
    </citation>
    <scope>NUCLEOTIDE SEQUENCE [LARGE SCALE GENOMIC DNA]</scope>
    <source>
        <strain evidence="3 4">TPW30</strain>
    </source>
</reference>
<dbReference type="InterPro" id="IPR014149">
    <property type="entry name" value="Conjug-transfer_TrbB"/>
</dbReference>
<dbReference type="SUPFAM" id="SSF52540">
    <property type="entry name" value="P-loop containing nucleoside triphosphate hydrolases"/>
    <property type="match status" value="1"/>
</dbReference>
<dbReference type="InterPro" id="IPR027417">
    <property type="entry name" value="P-loop_NTPase"/>
</dbReference>
<dbReference type="PANTHER" id="PTHR30486:SF6">
    <property type="entry name" value="TYPE IV PILUS RETRACTATION ATPASE PILT"/>
    <property type="match status" value="1"/>
</dbReference>
<dbReference type="GO" id="GO:0005737">
    <property type="term" value="C:cytoplasm"/>
    <property type="evidence" value="ECO:0007669"/>
    <property type="project" value="InterPro"/>
</dbReference>
<dbReference type="Gene3D" id="3.30.450.90">
    <property type="match status" value="1"/>
</dbReference>
<dbReference type="GO" id="GO:0005524">
    <property type="term" value="F:ATP binding"/>
    <property type="evidence" value="ECO:0007669"/>
    <property type="project" value="InterPro"/>
</dbReference>
<dbReference type="CDD" id="cd01130">
    <property type="entry name" value="VirB11-like_ATPase"/>
    <property type="match status" value="1"/>
</dbReference>
<dbReference type="InterPro" id="IPR050921">
    <property type="entry name" value="T4SS_GSP_E_ATPase"/>
</dbReference>
<dbReference type="GO" id="GO:0016887">
    <property type="term" value="F:ATP hydrolysis activity"/>
    <property type="evidence" value="ECO:0007669"/>
    <property type="project" value="InterPro"/>
</dbReference>
<sequence length="316" mass="34518">MNAREQSQRRGREQLRRQLGPLICAWLEDPEVIEIMLNADGYLWVERLGQGMVRECAMPASQAEAAMATIAAYLNTTITAQNPILECELPLGGQRFEGVIPPIASAPTFAIRLKATKVFTLAEYVESGIMTQAQCAAIETAIVEKQNILVVGGTGSGKTTLTNAILHGIARLTPDDRLVILEDTNELQCQAENKTILRSNASVDLQKLLKVTMRMRPDRIIVGEVRGGEALALLKAWNTGHPGGAATVHANDARSGLTRIESLVAEARPTPAQDEIAAAINLVVVIGKTPKGRRVRELRRVIKWNGRDYETEVIEN</sequence>
<dbReference type="EMBL" id="JWSY01000028">
    <property type="protein sequence ID" value="KIC55919.1"/>
    <property type="molecule type" value="Genomic_DNA"/>
</dbReference>
<comment type="caution">
    <text evidence="3">The sequence shown here is derived from an EMBL/GenBank/DDBJ whole genome shotgun (WGS) entry which is preliminary data.</text>
</comment>